<dbReference type="Proteomes" id="UP001043456">
    <property type="component" value="Unassembled WGS sequence"/>
</dbReference>
<feature type="region of interest" description="Disordered" evidence="1">
    <location>
        <begin position="600"/>
        <end position="628"/>
    </location>
</feature>
<comment type="caution">
    <text evidence="2">The sequence shown here is derived from an EMBL/GenBank/DDBJ whole genome shotgun (WGS) entry which is preliminary data.</text>
</comment>
<evidence type="ECO:0000313" key="3">
    <source>
        <dbReference type="Proteomes" id="UP001043456"/>
    </source>
</evidence>
<organism evidence="2 3">
    <name type="scientific">Aspergillus pseudoviridinutans</name>
    <dbReference type="NCBI Taxonomy" id="1517512"/>
    <lineage>
        <taxon>Eukaryota</taxon>
        <taxon>Fungi</taxon>
        <taxon>Dikarya</taxon>
        <taxon>Ascomycota</taxon>
        <taxon>Pezizomycotina</taxon>
        <taxon>Eurotiomycetes</taxon>
        <taxon>Eurotiomycetidae</taxon>
        <taxon>Eurotiales</taxon>
        <taxon>Aspergillaceae</taxon>
        <taxon>Aspergillus</taxon>
        <taxon>Aspergillus subgen. Fumigati</taxon>
    </lineage>
</organism>
<accession>A0A9P3BBG3</accession>
<dbReference type="AlphaFoldDB" id="A0A9P3BBG3"/>
<protein>
    <submittedName>
        <fullName evidence="2">Uncharacterized protein</fullName>
    </submittedName>
</protein>
<dbReference type="EMBL" id="BHVY01000002">
    <property type="protein sequence ID" value="GIJ84914.1"/>
    <property type="molecule type" value="Genomic_DNA"/>
</dbReference>
<evidence type="ECO:0000256" key="1">
    <source>
        <dbReference type="SAM" id="MobiDB-lite"/>
    </source>
</evidence>
<name>A0A9P3BBG3_9EURO</name>
<reference evidence="2 3" key="1">
    <citation type="submission" date="2018-10" db="EMBL/GenBank/DDBJ databases">
        <title>Pan-genome distribution and transcriptional activeness of fungal secondary metabolism genes in Aspergillus section Fumigati.</title>
        <authorList>
            <person name="Takahashi H."/>
            <person name="Umemura M."/>
            <person name="Ninomiya A."/>
            <person name="Kusuya Y."/>
            <person name="Urayama S."/>
            <person name="Shimizu M."/>
            <person name="Watanabe A."/>
            <person name="Kamei K."/>
            <person name="Yaguchi T."/>
            <person name="Hagiwara D."/>
        </authorList>
    </citation>
    <scope>NUCLEOTIDE SEQUENCE [LARGE SCALE GENOMIC DNA]</scope>
    <source>
        <strain evidence="2 3">IFM 55266</strain>
    </source>
</reference>
<dbReference type="OrthoDB" id="6132182at2759"/>
<gene>
    <name evidence="2" type="ORF">Asppvi_003765</name>
</gene>
<keyword evidence="3" id="KW-1185">Reference proteome</keyword>
<sequence>MNNLWWRRFTHGDQPDQDILADDAFLKNNFMDHFGILLQNVQLNCFLTFDQVIHTFWDKADYYLQIFCVADGADIAYNNSTSAWFDPGVRFAAVVSPKNIRPFQDTNWTIFIVGSAEFDSKERFLQVASWNGDAFRFYGRGPLSHDYNIISWIYQGSSWDAFKPESSYLGPFNGHINGAPIMKELQNPWLHWHSAAGSVSQCLSPAQTEYFKTKPYLSTDDLVLGKVKFADQLESIVRSGVSEWYAQRMKHDFKDSNGSLKQSPSNIPRWVAHLLLTTTINIHCGELNGGDDTLTVPPNHFFNDEILKSYPGSGKIYPRFGSLSVRHKDYENACSQLGLALLKEVSTFDNVPENLQVTLYPGSLGAGKHSGNRTQVLFAKCLVGEGSGPFTILTPSLEDSRGVLNFQKITKNVSLVSQKLLDCLVMADYWNPVYSWRRGILMQYMPASTTLKGKTYDLEENFIQALKSSAYAKCAGEVENEFLRLYECYDLDSLASRISSYVGKVQQKLRTSAGVLNYLLLAESRRRIYRPLPLNEFGLTLPFAVNYPTRESLPLKEMTESGEVVNMPERGKKFLTEWTGTLWSDEPMLLPSPKAYSYDNSPPGCLAPTSPLALPKKERTPKSSIKRS</sequence>
<evidence type="ECO:0000313" key="2">
    <source>
        <dbReference type="EMBL" id="GIJ84914.1"/>
    </source>
</evidence>
<dbReference type="RefSeq" id="XP_043155661.1">
    <property type="nucleotide sequence ID" value="XM_043299726.1"/>
</dbReference>
<dbReference type="GeneID" id="67002377"/>
<proteinExistence type="predicted"/>